<reference evidence="12 13" key="1">
    <citation type="submission" date="2020-02" db="EMBL/GenBank/DDBJ databases">
        <title>Comparative genomics of sulfur disproportionating microorganisms.</title>
        <authorList>
            <person name="Ward L.M."/>
            <person name="Bertran E."/>
            <person name="Johnston D.T."/>
        </authorList>
    </citation>
    <scope>NUCLEOTIDE SEQUENCE [LARGE SCALE GENOMIC DNA]</scope>
    <source>
        <strain evidence="12 13">DSM 3696</strain>
    </source>
</reference>
<evidence type="ECO:0000256" key="2">
    <source>
        <dbReference type="ARBA" id="ARBA00011123"/>
    </source>
</evidence>
<evidence type="ECO:0000256" key="6">
    <source>
        <dbReference type="ARBA" id="ARBA00022741"/>
    </source>
</evidence>
<evidence type="ECO:0000259" key="11">
    <source>
        <dbReference type="Pfam" id="PF01425"/>
    </source>
</evidence>
<name>A0A7K3NR60_9BACT</name>
<dbReference type="GO" id="GO:0050567">
    <property type="term" value="F:glutaminyl-tRNA synthase (glutamine-hydrolyzing) activity"/>
    <property type="evidence" value="ECO:0007669"/>
    <property type="project" value="UniProtKB-UniRule"/>
</dbReference>
<protein>
    <recommendedName>
        <fullName evidence="4 10">Glutamyl-tRNA(Gln) amidotransferase subunit A</fullName>
        <shortName evidence="10">Glu-ADT subunit A</shortName>
        <ecNumber evidence="3 10">6.3.5.7</ecNumber>
    </recommendedName>
</protein>
<feature type="active site" description="Charge relay system" evidence="10">
    <location>
        <position position="154"/>
    </location>
</feature>
<dbReference type="AlphaFoldDB" id="A0A7K3NR60"/>
<evidence type="ECO:0000256" key="1">
    <source>
        <dbReference type="ARBA" id="ARBA00008069"/>
    </source>
</evidence>
<keyword evidence="5 10" id="KW-0436">Ligase</keyword>
<comment type="caution">
    <text evidence="12">The sequence shown here is derived from an EMBL/GenBank/DDBJ whole genome shotgun (WGS) entry which is preliminary data.</text>
</comment>
<dbReference type="InterPro" id="IPR004412">
    <property type="entry name" value="GatA"/>
</dbReference>
<evidence type="ECO:0000256" key="7">
    <source>
        <dbReference type="ARBA" id="ARBA00022840"/>
    </source>
</evidence>
<dbReference type="InterPro" id="IPR000120">
    <property type="entry name" value="Amidase"/>
</dbReference>
<dbReference type="InterPro" id="IPR020556">
    <property type="entry name" value="Amidase_CS"/>
</dbReference>
<organism evidence="12 13">
    <name type="scientific">Desulfolutivibrio sulfodismutans</name>
    <dbReference type="NCBI Taxonomy" id="63561"/>
    <lineage>
        <taxon>Bacteria</taxon>
        <taxon>Pseudomonadati</taxon>
        <taxon>Thermodesulfobacteriota</taxon>
        <taxon>Desulfovibrionia</taxon>
        <taxon>Desulfovibrionales</taxon>
        <taxon>Desulfovibrionaceae</taxon>
        <taxon>Desulfolutivibrio</taxon>
    </lineage>
</organism>
<comment type="function">
    <text evidence="10">Allows the formation of correctly charged Gln-tRNA(Gln) through the transamidation of misacylated Glu-tRNA(Gln) in organisms which lack glutaminyl-tRNA synthetase. The reaction takes place in the presence of glutamine and ATP through an activated gamma-phospho-Glu-tRNA(Gln).</text>
</comment>
<comment type="similarity">
    <text evidence="1 10">Belongs to the amidase family. GatA subfamily.</text>
</comment>
<feature type="domain" description="Amidase" evidence="11">
    <location>
        <begin position="27"/>
        <end position="473"/>
    </location>
</feature>
<keyword evidence="7 10" id="KW-0067">ATP-binding</keyword>
<evidence type="ECO:0000256" key="5">
    <source>
        <dbReference type="ARBA" id="ARBA00022598"/>
    </source>
</evidence>
<dbReference type="Proteomes" id="UP000469724">
    <property type="component" value="Unassembled WGS sequence"/>
</dbReference>
<comment type="catalytic activity">
    <reaction evidence="9 10">
        <text>L-glutamyl-tRNA(Gln) + L-glutamine + ATP + H2O = L-glutaminyl-tRNA(Gln) + L-glutamate + ADP + phosphate + H(+)</text>
        <dbReference type="Rhea" id="RHEA:17521"/>
        <dbReference type="Rhea" id="RHEA-COMP:9681"/>
        <dbReference type="Rhea" id="RHEA-COMP:9684"/>
        <dbReference type="ChEBI" id="CHEBI:15377"/>
        <dbReference type="ChEBI" id="CHEBI:15378"/>
        <dbReference type="ChEBI" id="CHEBI:29985"/>
        <dbReference type="ChEBI" id="CHEBI:30616"/>
        <dbReference type="ChEBI" id="CHEBI:43474"/>
        <dbReference type="ChEBI" id="CHEBI:58359"/>
        <dbReference type="ChEBI" id="CHEBI:78520"/>
        <dbReference type="ChEBI" id="CHEBI:78521"/>
        <dbReference type="ChEBI" id="CHEBI:456216"/>
        <dbReference type="EC" id="6.3.5.7"/>
    </reaction>
</comment>
<evidence type="ECO:0000256" key="4">
    <source>
        <dbReference type="ARBA" id="ARBA00014428"/>
    </source>
</evidence>
<dbReference type="Pfam" id="PF01425">
    <property type="entry name" value="Amidase"/>
    <property type="match status" value="1"/>
</dbReference>
<accession>A0A7K3NR60</accession>
<dbReference type="GO" id="GO:0016740">
    <property type="term" value="F:transferase activity"/>
    <property type="evidence" value="ECO:0007669"/>
    <property type="project" value="UniProtKB-KW"/>
</dbReference>
<comment type="subunit">
    <text evidence="2 10">Heterotrimer of A, B and C subunits.</text>
</comment>
<dbReference type="GO" id="GO:0030956">
    <property type="term" value="C:glutamyl-tRNA(Gln) amidotransferase complex"/>
    <property type="evidence" value="ECO:0007669"/>
    <property type="project" value="InterPro"/>
</dbReference>
<evidence type="ECO:0000313" key="12">
    <source>
        <dbReference type="EMBL" id="NDY58678.1"/>
    </source>
</evidence>
<dbReference type="EMBL" id="JAAGRQ010000127">
    <property type="protein sequence ID" value="NDY58678.1"/>
    <property type="molecule type" value="Genomic_DNA"/>
</dbReference>
<dbReference type="EC" id="6.3.5.7" evidence="3 10"/>
<evidence type="ECO:0000256" key="3">
    <source>
        <dbReference type="ARBA" id="ARBA00012739"/>
    </source>
</evidence>
<evidence type="ECO:0000256" key="9">
    <source>
        <dbReference type="ARBA" id="ARBA00047407"/>
    </source>
</evidence>
<gene>
    <name evidence="10 12" type="primary">gatA</name>
    <name evidence="12" type="ORF">G3N56_18235</name>
</gene>
<dbReference type="Gene3D" id="3.90.1300.10">
    <property type="entry name" value="Amidase signature (AS) domain"/>
    <property type="match status" value="1"/>
</dbReference>
<dbReference type="GO" id="GO:0006412">
    <property type="term" value="P:translation"/>
    <property type="evidence" value="ECO:0007669"/>
    <property type="project" value="UniProtKB-UniRule"/>
</dbReference>
<keyword evidence="8 10" id="KW-0648">Protein biosynthesis</keyword>
<keyword evidence="12" id="KW-0808">Transferase</keyword>
<dbReference type="NCBIfam" id="TIGR00132">
    <property type="entry name" value="gatA"/>
    <property type="match status" value="1"/>
</dbReference>
<dbReference type="HAMAP" id="MF_00120">
    <property type="entry name" value="GatA"/>
    <property type="match status" value="1"/>
</dbReference>
<dbReference type="InterPro" id="IPR036928">
    <property type="entry name" value="AS_sf"/>
</dbReference>
<dbReference type="InterPro" id="IPR023631">
    <property type="entry name" value="Amidase_dom"/>
</dbReference>
<evidence type="ECO:0000256" key="8">
    <source>
        <dbReference type="ARBA" id="ARBA00022917"/>
    </source>
</evidence>
<keyword evidence="13" id="KW-1185">Reference proteome</keyword>
<keyword evidence="6 10" id="KW-0547">Nucleotide-binding</keyword>
<sequence>MSHDLCSLSLTAVRDLLRSGEITATAAVTACLARIEATEPKLHAVLHLAGEAALAEAARLDAAGPDPDKRLWGVPVLVKDAICTKGLPTTCGSKILENFVPFYDATAVAGLKAAGAVILGKANMDEFAMGSSTENSAYQTTANPWDATKVPGGSSGGSAAAVSSGQCFGALGTDTGGSIRQPASFCGIVGIKPTYGRVSRYGLVAYGSSLDQIGPMTRSVEDCAAMLTAIAGHDAKDSTSAPRDVPDYEADLAAWAKQGDLKGVRLGLPDEYWGQGVDAEVLDCCRAAVDAARGLGAEVVRVSLPHTPYAVATYYIVAMAEASSNLARFDGVRYGFRDAAATDLAGLYELSRAKGFGPEVQRRIVIGTYVLSAGYYDAYYRKAAQVRRLIRQDFLDAFASCDVIVGPTSPFTAFGIAEKTEDPLQMYLSDIFTISLNLAGLPGMSIPVGLGAQSGMPVGLQLFGPAFDETRLLCTAKAVMDAVRPPMAPAGV</sequence>
<feature type="active site" description="Acyl-ester intermediate" evidence="10">
    <location>
        <position position="178"/>
    </location>
</feature>
<evidence type="ECO:0000313" key="13">
    <source>
        <dbReference type="Proteomes" id="UP000469724"/>
    </source>
</evidence>
<dbReference type="PANTHER" id="PTHR11895:SF151">
    <property type="entry name" value="GLUTAMYL-TRNA(GLN) AMIDOTRANSFERASE SUBUNIT A"/>
    <property type="match status" value="1"/>
</dbReference>
<dbReference type="RefSeq" id="WP_163303748.1">
    <property type="nucleotide sequence ID" value="NZ_JAAGRQ010000127.1"/>
</dbReference>
<dbReference type="PANTHER" id="PTHR11895">
    <property type="entry name" value="TRANSAMIDASE"/>
    <property type="match status" value="1"/>
</dbReference>
<dbReference type="SUPFAM" id="SSF75304">
    <property type="entry name" value="Amidase signature (AS) enzymes"/>
    <property type="match status" value="1"/>
</dbReference>
<evidence type="ECO:0000256" key="10">
    <source>
        <dbReference type="HAMAP-Rule" id="MF_00120"/>
    </source>
</evidence>
<feature type="active site" description="Charge relay system" evidence="10">
    <location>
        <position position="79"/>
    </location>
</feature>
<dbReference type="PROSITE" id="PS00571">
    <property type="entry name" value="AMIDASES"/>
    <property type="match status" value="1"/>
</dbReference>
<proteinExistence type="inferred from homology"/>
<dbReference type="GO" id="GO:0005524">
    <property type="term" value="F:ATP binding"/>
    <property type="evidence" value="ECO:0007669"/>
    <property type="project" value="UniProtKB-KW"/>
</dbReference>